<dbReference type="AlphaFoldDB" id="A0AAW2P4R3"/>
<evidence type="ECO:0000259" key="2">
    <source>
        <dbReference type="Pfam" id="PF13952"/>
    </source>
</evidence>
<dbReference type="Pfam" id="PF13952">
    <property type="entry name" value="DUF4216"/>
    <property type="match status" value="1"/>
</dbReference>
<proteinExistence type="predicted"/>
<protein>
    <recommendedName>
        <fullName evidence="2">DUF4216 domain-containing protein</fullName>
    </recommendedName>
</protein>
<dbReference type="InterPro" id="IPR025312">
    <property type="entry name" value="DUF4216"/>
</dbReference>
<evidence type="ECO:0000313" key="3">
    <source>
        <dbReference type="EMBL" id="KAL0349686.1"/>
    </source>
</evidence>
<feature type="compositionally biased region" description="Acidic residues" evidence="1">
    <location>
        <begin position="99"/>
        <end position="111"/>
    </location>
</feature>
<dbReference type="PANTHER" id="PTHR48258">
    <property type="entry name" value="DUF4218 DOMAIN-CONTAINING PROTEIN-RELATED"/>
    <property type="match status" value="1"/>
</dbReference>
<sequence>MTSILYLSDWVDPEKRVKQDEYQFILVNFNHLLYKNNLPIDEPFILSTQADQVWYVPDPLQPKWKVVVMMTPRDYFDVYSRFKVEPYSNQRLDDRVPTSDDDENDDNGIRDDDNDFLIEFAL</sequence>
<organism evidence="3">
    <name type="scientific">Sesamum radiatum</name>
    <name type="common">Black benniseed</name>
    <dbReference type="NCBI Taxonomy" id="300843"/>
    <lineage>
        <taxon>Eukaryota</taxon>
        <taxon>Viridiplantae</taxon>
        <taxon>Streptophyta</taxon>
        <taxon>Embryophyta</taxon>
        <taxon>Tracheophyta</taxon>
        <taxon>Spermatophyta</taxon>
        <taxon>Magnoliopsida</taxon>
        <taxon>eudicotyledons</taxon>
        <taxon>Gunneridae</taxon>
        <taxon>Pentapetalae</taxon>
        <taxon>asterids</taxon>
        <taxon>lamiids</taxon>
        <taxon>Lamiales</taxon>
        <taxon>Pedaliaceae</taxon>
        <taxon>Sesamum</taxon>
    </lineage>
</organism>
<reference evidence="3" key="2">
    <citation type="journal article" date="2024" name="Plant">
        <title>Genomic evolution and insights into agronomic trait innovations of Sesamum species.</title>
        <authorList>
            <person name="Miao H."/>
            <person name="Wang L."/>
            <person name="Qu L."/>
            <person name="Liu H."/>
            <person name="Sun Y."/>
            <person name="Le M."/>
            <person name="Wang Q."/>
            <person name="Wei S."/>
            <person name="Zheng Y."/>
            <person name="Lin W."/>
            <person name="Duan Y."/>
            <person name="Cao H."/>
            <person name="Xiong S."/>
            <person name="Wang X."/>
            <person name="Wei L."/>
            <person name="Li C."/>
            <person name="Ma Q."/>
            <person name="Ju M."/>
            <person name="Zhao R."/>
            <person name="Li G."/>
            <person name="Mu C."/>
            <person name="Tian Q."/>
            <person name="Mei H."/>
            <person name="Zhang T."/>
            <person name="Gao T."/>
            <person name="Zhang H."/>
        </authorList>
    </citation>
    <scope>NUCLEOTIDE SEQUENCE</scope>
    <source>
        <tissue evidence="3">Leaf</tissue>
    </source>
</reference>
<accession>A0AAW2P4R3</accession>
<comment type="caution">
    <text evidence="3">The sequence shown here is derived from an EMBL/GenBank/DDBJ whole genome shotgun (WGS) entry which is preliminary data.</text>
</comment>
<name>A0AAW2P4R3_SESRA</name>
<gene>
    <name evidence="3" type="ORF">Sradi_4117800</name>
</gene>
<dbReference type="EMBL" id="JACGWJ010000018">
    <property type="protein sequence ID" value="KAL0349686.1"/>
    <property type="molecule type" value="Genomic_DNA"/>
</dbReference>
<reference evidence="3" key="1">
    <citation type="submission" date="2020-06" db="EMBL/GenBank/DDBJ databases">
        <authorList>
            <person name="Li T."/>
            <person name="Hu X."/>
            <person name="Zhang T."/>
            <person name="Song X."/>
            <person name="Zhang H."/>
            <person name="Dai N."/>
            <person name="Sheng W."/>
            <person name="Hou X."/>
            <person name="Wei L."/>
        </authorList>
    </citation>
    <scope>NUCLEOTIDE SEQUENCE</scope>
    <source>
        <strain evidence="3">G02</strain>
        <tissue evidence="3">Leaf</tissue>
    </source>
</reference>
<evidence type="ECO:0000256" key="1">
    <source>
        <dbReference type="SAM" id="MobiDB-lite"/>
    </source>
</evidence>
<feature type="region of interest" description="Disordered" evidence="1">
    <location>
        <begin position="91"/>
        <end position="111"/>
    </location>
</feature>
<feature type="domain" description="DUF4216" evidence="2">
    <location>
        <begin position="4"/>
        <end position="67"/>
    </location>
</feature>